<sequence length="522" mass="59500">MRKILFILGMAGYGLATYSQVDFGKYGQLSGSLESNSVIYVKDNGLPNSVSDTHFGSNDYLKLDYINRKFSAGIQLEGYFPVLQGFDMGVYDDKHSFILGSKYLSWQDKYYGVRVGDIFDQFGSGMVFRSYEDRQLGFNNSLEGGQVRVSLKDYVKVRGMYGRPRLYMHHADSWVGGADLSLSLAKLAKIKTAEFNLEGSYVNRHESVADAFKSVVTTPNLDMYSARANIDWNGISVRAEYVNKSKDLVELTSENMHTGYAWLGEVGYNHKQFSGLATFRVLKHMNTMLTLEGQGTGNVLNYLPALTRQYTYMLANLNPYQVNVNGEIGGQADVYYSIRPNGQRSKYWNFHANFSTYYSDKNLIGKSRLLWRDINGDIEHQWNKKIKTGFLVSVQEWSPTHGTTERTYASNIFVYDMTYKFDRKTSVRGELQYLYSEDYEKDWMAALIEVNLAPRWSFSISDMYNNGDTKKHYYNGSVSYTFDRTRIQVNYGRNRAGYICSGGVCRYTPAYTGAGITLTTSF</sequence>
<dbReference type="Pfam" id="PF19494">
    <property type="entry name" value="DUF6029"/>
    <property type="match status" value="1"/>
</dbReference>
<name>A0A412IP57_9BACE</name>
<evidence type="ECO:0008006" key="3">
    <source>
        <dbReference type="Google" id="ProtNLM"/>
    </source>
</evidence>
<accession>A0A412IP57</accession>
<dbReference type="InterPro" id="IPR046070">
    <property type="entry name" value="DUF6029"/>
</dbReference>
<dbReference type="EMBL" id="QRVJ01000001">
    <property type="protein sequence ID" value="RGS39924.1"/>
    <property type="molecule type" value="Genomic_DNA"/>
</dbReference>
<reference evidence="1 2" key="1">
    <citation type="submission" date="2018-08" db="EMBL/GenBank/DDBJ databases">
        <title>A genome reference for cultivated species of the human gut microbiota.</title>
        <authorList>
            <person name="Zou Y."/>
            <person name="Xue W."/>
            <person name="Luo G."/>
        </authorList>
    </citation>
    <scope>NUCLEOTIDE SEQUENCE [LARGE SCALE GENOMIC DNA]</scope>
    <source>
        <strain evidence="1 2">AF22-3AC</strain>
    </source>
</reference>
<dbReference type="AlphaFoldDB" id="A0A412IP57"/>
<protein>
    <recommendedName>
        <fullName evidence="3">TonB-dependent receptor</fullName>
    </recommendedName>
</protein>
<proteinExistence type="predicted"/>
<comment type="caution">
    <text evidence="1">The sequence shown here is derived from an EMBL/GenBank/DDBJ whole genome shotgun (WGS) entry which is preliminary data.</text>
</comment>
<evidence type="ECO:0000313" key="1">
    <source>
        <dbReference type="EMBL" id="RGS39924.1"/>
    </source>
</evidence>
<evidence type="ECO:0000313" key="2">
    <source>
        <dbReference type="Proteomes" id="UP000283341"/>
    </source>
</evidence>
<dbReference type="RefSeq" id="WP_118401586.1">
    <property type="nucleotide sequence ID" value="NZ_JADNFX010000012.1"/>
</dbReference>
<organism evidence="1 2">
    <name type="scientific">Bacteroides cellulosilyticus</name>
    <dbReference type="NCBI Taxonomy" id="246787"/>
    <lineage>
        <taxon>Bacteria</taxon>
        <taxon>Pseudomonadati</taxon>
        <taxon>Bacteroidota</taxon>
        <taxon>Bacteroidia</taxon>
        <taxon>Bacteroidales</taxon>
        <taxon>Bacteroidaceae</taxon>
        <taxon>Bacteroides</taxon>
    </lineage>
</organism>
<gene>
    <name evidence="1" type="ORF">DWX97_01205</name>
</gene>
<dbReference type="Proteomes" id="UP000283341">
    <property type="component" value="Unassembled WGS sequence"/>
</dbReference>